<dbReference type="PANTHER" id="PTHR41534:SF2">
    <property type="entry name" value="3-PHENYLPROPIONATE_CINNAMIC ACID DIOXYGENASE SUBUNIT BETA"/>
    <property type="match status" value="1"/>
</dbReference>
<organism evidence="6 7">
    <name type="scientific">Sinobacterium norvegicum</name>
    <dbReference type="NCBI Taxonomy" id="1641715"/>
    <lineage>
        <taxon>Bacteria</taxon>
        <taxon>Pseudomonadati</taxon>
        <taxon>Pseudomonadota</taxon>
        <taxon>Gammaproteobacteria</taxon>
        <taxon>Cellvibrionales</taxon>
        <taxon>Spongiibacteraceae</taxon>
        <taxon>Sinobacterium</taxon>
    </lineage>
</organism>
<evidence type="ECO:0000256" key="4">
    <source>
        <dbReference type="ARBA" id="ARBA00022964"/>
    </source>
</evidence>
<evidence type="ECO:0000256" key="5">
    <source>
        <dbReference type="ARBA" id="ARBA00023002"/>
    </source>
</evidence>
<dbReference type="Proteomes" id="UP000838100">
    <property type="component" value="Unassembled WGS sequence"/>
</dbReference>
<evidence type="ECO:0000256" key="1">
    <source>
        <dbReference type="ARBA" id="ARBA00005211"/>
    </source>
</evidence>
<evidence type="ECO:0000313" key="6">
    <source>
        <dbReference type="EMBL" id="CAH0991995.1"/>
    </source>
</evidence>
<dbReference type="EMBL" id="CAKLPX010000002">
    <property type="protein sequence ID" value="CAH0991995.1"/>
    <property type="molecule type" value="Genomic_DNA"/>
</dbReference>
<protein>
    <submittedName>
        <fullName evidence="6">Biphenyl dioxygenase subunit beta</fullName>
        <ecNumber evidence="6">1.14.12.18</ecNumber>
    </submittedName>
</protein>
<reference evidence="6" key="1">
    <citation type="submission" date="2021-12" db="EMBL/GenBank/DDBJ databases">
        <authorList>
            <person name="Rodrigo-Torres L."/>
            <person name="Arahal R. D."/>
            <person name="Lucena T."/>
        </authorList>
    </citation>
    <scope>NUCLEOTIDE SEQUENCE</scope>
    <source>
        <strain evidence="6">CECT 8267</strain>
    </source>
</reference>
<keyword evidence="5 6" id="KW-0560">Oxidoreductase</keyword>
<dbReference type="PANTHER" id="PTHR41534">
    <property type="entry name" value="BLR3401 PROTEIN"/>
    <property type="match status" value="1"/>
</dbReference>
<evidence type="ECO:0000256" key="3">
    <source>
        <dbReference type="ARBA" id="ARBA00022797"/>
    </source>
</evidence>
<dbReference type="RefSeq" id="WP_237444694.1">
    <property type="nucleotide sequence ID" value="NZ_CAKLPX010000002.1"/>
</dbReference>
<keyword evidence="3" id="KW-0058">Aromatic hydrocarbons catabolism</keyword>
<proteinExistence type="inferred from homology"/>
<dbReference type="InterPro" id="IPR000391">
    <property type="entry name" value="Rng_hydr_dOase-bsu"/>
</dbReference>
<dbReference type="CDD" id="cd00667">
    <property type="entry name" value="ring_hydroxylating_dioxygenases_beta"/>
    <property type="match status" value="1"/>
</dbReference>
<comment type="similarity">
    <text evidence="2">Belongs to the bacterial ring-hydroxylating dioxygenase beta subunit family.</text>
</comment>
<accession>A0ABN8ELF5</accession>
<evidence type="ECO:0000256" key="2">
    <source>
        <dbReference type="ARBA" id="ARBA00009570"/>
    </source>
</evidence>
<dbReference type="EC" id="1.14.12.18" evidence="6"/>
<sequence length="181" mass="21653">MTKTDRSLISEVEQFYYREARMLDERQYRQWLALVTEDVIYRMPNRHIPQVDPKQRGNEEYLSVERELSHGTEPPLRDENYFILSVRVMRAFKQNSWTDNPPARTRRFVSNVEVLATEQVDCLRCYSNIMINYSRHQQDNYLFSAQRRDTLRRVDGELKIAARDVIIDWNVITAPTLGIFF</sequence>
<comment type="caution">
    <text evidence="6">The sequence shown here is derived from an EMBL/GenBank/DDBJ whole genome shotgun (WGS) entry which is preliminary data.</text>
</comment>
<dbReference type="Pfam" id="PF00866">
    <property type="entry name" value="Ring_hydroxyl_B"/>
    <property type="match status" value="1"/>
</dbReference>
<name>A0ABN8ELF5_9GAMM</name>
<dbReference type="SUPFAM" id="SSF54427">
    <property type="entry name" value="NTF2-like"/>
    <property type="match status" value="1"/>
</dbReference>
<gene>
    <name evidence="6" type="primary">bphE</name>
    <name evidence="6" type="ORF">SIN8267_02110</name>
</gene>
<evidence type="ECO:0000313" key="7">
    <source>
        <dbReference type="Proteomes" id="UP000838100"/>
    </source>
</evidence>
<dbReference type="GO" id="GO:0018687">
    <property type="term" value="F:biphenyl 2,3-dioxygenase activity"/>
    <property type="evidence" value="ECO:0007669"/>
    <property type="project" value="UniProtKB-EC"/>
</dbReference>
<keyword evidence="4 6" id="KW-0223">Dioxygenase</keyword>
<keyword evidence="7" id="KW-1185">Reference proteome</keyword>
<comment type="pathway">
    <text evidence="1">Aromatic compound metabolism.</text>
</comment>
<dbReference type="InterPro" id="IPR032710">
    <property type="entry name" value="NTF2-like_dom_sf"/>
</dbReference>
<dbReference type="Gene3D" id="3.10.450.50">
    <property type="match status" value="1"/>
</dbReference>